<keyword evidence="6" id="KW-0282">Flagellum</keyword>
<keyword evidence="6" id="KW-0969">Cilium</keyword>
<dbReference type="InterPro" id="IPR001492">
    <property type="entry name" value="Flagellin"/>
</dbReference>
<evidence type="ECO:0000313" key="7">
    <source>
        <dbReference type="Proteomes" id="UP000320623"/>
    </source>
</evidence>
<dbReference type="Pfam" id="PF00700">
    <property type="entry name" value="Flagellin_C"/>
    <property type="match status" value="1"/>
</dbReference>
<evidence type="ECO:0000256" key="1">
    <source>
        <dbReference type="ARBA" id="ARBA00004365"/>
    </source>
</evidence>
<dbReference type="Proteomes" id="UP000320623">
    <property type="component" value="Unassembled WGS sequence"/>
</dbReference>
<dbReference type="EMBL" id="FAOO01000002">
    <property type="protein sequence ID" value="CUU01571.1"/>
    <property type="molecule type" value="Genomic_DNA"/>
</dbReference>
<feature type="domain" description="Flagellin N-terminal" evidence="4">
    <location>
        <begin position="9"/>
        <end position="139"/>
    </location>
</feature>
<dbReference type="InterPro" id="IPR013384">
    <property type="entry name" value="Flagell_FlgL"/>
</dbReference>
<keyword evidence="6" id="KW-0966">Cell projection</keyword>
<evidence type="ECO:0000256" key="3">
    <source>
        <dbReference type="ARBA" id="ARBA00023143"/>
    </source>
</evidence>
<dbReference type="GO" id="GO:0009424">
    <property type="term" value="C:bacterial-type flagellum hook"/>
    <property type="evidence" value="ECO:0007669"/>
    <property type="project" value="InterPro"/>
</dbReference>
<accession>A0A0S4MT73</accession>
<dbReference type="PANTHER" id="PTHR42792:SF1">
    <property type="entry name" value="FLAGELLAR HOOK-ASSOCIATED PROTEIN 3"/>
    <property type="match status" value="1"/>
</dbReference>
<comment type="similarity">
    <text evidence="2">Belongs to the bacterial flagellin family.</text>
</comment>
<dbReference type="InterPro" id="IPR001029">
    <property type="entry name" value="Flagellin_N"/>
</dbReference>
<dbReference type="NCBIfam" id="TIGR02550">
    <property type="entry name" value="flagell_flgL"/>
    <property type="match status" value="1"/>
</dbReference>
<dbReference type="STRING" id="1643428.GCA_001442855_00272"/>
<sequence length="293" mass="33503">MRITELTVIKNLIDNIDKTREKINQVQLKIATGKEINTVSDNPYIANSIMNLKAMINRNEQFQKNIDDAIDFLTATGDALDNFINTLIDIKSLLVEISNSAREPDYETYANRLGELFKQLLDSANTNFKGKYIFNGTNTKVKPFSYDEKNDLLISDLSNGEIKFEVNDGVYEKVNFTVEEIFGGREIFDLVHQIKNSLKNKIKPDISLLQRFEQLFENIVSNSSEVGALVNRFNLLRKQIEKQNLILTELLSIRQDTDIAQQAINLQKGQLILESAYMLAGKIIQKSIIDYLR</sequence>
<feature type="domain" description="Flagellin C-terminal" evidence="5">
    <location>
        <begin position="211"/>
        <end position="292"/>
    </location>
</feature>
<dbReference type="PANTHER" id="PTHR42792">
    <property type="entry name" value="FLAGELLIN"/>
    <property type="match status" value="1"/>
</dbReference>
<dbReference type="SUPFAM" id="SSF64518">
    <property type="entry name" value="Phase 1 flagellin"/>
    <property type="match status" value="1"/>
</dbReference>
<evidence type="ECO:0000259" key="5">
    <source>
        <dbReference type="Pfam" id="PF00700"/>
    </source>
</evidence>
<dbReference type="AlphaFoldDB" id="A0A0S4MT73"/>
<organism evidence="6 7">
    <name type="scientific">Candidatus Thermokryptus mobilis</name>
    <dbReference type="NCBI Taxonomy" id="1643428"/>
    <lineage>
        <taxon>Bacteria</taxon>
        <taxon>Pseudomonadati</taxon>
        <taxon>Candidatus Kryptoniota</taxon>
        <taxon>Candidatus Thermokryptus</taxon>
    </lineage>
</organism>
<proteinExistence type="inferred from homology"/>
<reference evidence="7" key="1">
    <citation type="submission" date="2015-11" db="EMBL/GenBank/DDBJ databases">
        <authorList>
            <person name="Varghese N."/>
        </authorList>
    </citation>
    <scope>NUCLEOTIDE SEQUENCE [LARGE SCALE GENOMIC DNA]</scope>
</reference>
<dbReference type="GO" id="GO:0005198">
    <property type="term" value="F:structural molecule activity"/>
    <property type="evidence" value="ECO:0007669"/>
    <property type="project" value="InterPro"/>
</dbReference>
<evidence type="ECO:0000313" key="6">
    <source>
        <dbReference type="EMBL" id="CUU01571.1"/>
    </source>
</evidence>
<dbReference type="GO" id="GO:0071973">
    <property type="term" value="P:bacterial-type flagellum-dependent cell motility"/>
    <property type="evidence" value="ECO:0007669"/>
    <property type="project" value="InterPro"/>
</dbReference>
<dbReference type="InterPro" id="IPR046358">
    <property type="entry name" value="Flagellin_C"/>
</dbReference>
<evidence type="ECO:0000259" key="4">
    <source>
        <dbReference type="Pfam" id="PF00669"/>
    </source>
</evidence>
<gene>
    <name evidence="6" type="ORF">JGI1_00285</name>
</gene>
<keyword evidence="7" id="KW-1185">Reference proteome</keyword>
<evidence type="ECO:0000256" key="2">
    <source>
        <dbReference type="ARBA" id="ARBA00005709"/>
    </source>
</evidence>
<dbReference type="RefSeq" id="WP_140944090.1">
    <property type="nucleotide sequence ID" value="NZ_FAOO01000002.1"/>
</dbReference>
<dbReference type="Pfam" id="PF00669">
    <property type="entry name" value="Flagellin_N"/>
    <property type="match status" value="1"/>
</dbReference>
<dbReference type="OrthoDB" id="9758307at2"/>
<name>A0A0S4MT73_9BACT</name>
<dbReference type="Gene3D" id="1.20.1330.10">
    <property type="entry name" value="f41 fragment of flagellin, N-terminal domain"/>
    <property type="match status" value="1"/>
</dbReference>
<comment type="subcellular location">
    <subcellularLocation>
        <location evidence="1">Bacterial flagellum</location>
    </subcellularLocation>
</comment>
<protein>
    <submittedName>
        <fullName evidence="6">Flagellar hook-associated protein 3 FlgL</fullName>
    </submittedName>
</protein>
<keyword evidence="3" id="KW-0975">Bacterial flagellum</keyword>